<accession>A0A221MIE2</accession>
<evidence type="ECO:0000313" key="2">
    <source>
        <dbReference type="Proteomes" id="UP000204391"/>
    </source>
</evidence>
<proteinExistence type="predicted"/>
<dbReference type="PANTHER" id="PTHR10151:SF120">
    <property type="entry name" value="BIS(5'-ADENOSYL)-TRIPHOSPHATASE"/>
    <property type="match status" value="1"/>
</dbReference>
<name>A0A221MIE2_9BACI</name>
<dbReference type="PANTHER" id="PTHR10151">
    <property type="entry name" value="ECTONUCLEOTIDE PYROPHOSPHATASE/PHOSPHODIESTERASE"/>
    <property type="match status" value="1"/>
</dbReference>
<keyword evidence="2" id="KW-1185">Reference proteome</keyword>
<dbReference type="Gene3D" id="3.40.720.10">
    <property type="entry name" value="Alkaline Phosphatase, subunit A"/>
    <property type="match status" value="1"/>
</dbReference>
<dbReference type="Proteomes" id="UP000204391">
    <property type="component" value="Chromosome"/>
</dbReference>
<gene>
    <name evidence="1" type="ORF">CFK40_16165</name>
</gene>
<dbReference type="AlphaFoldDB" id="A0A221MIE2"/>
<organism evidence="1 2">
    <name type="scientific">Virgibacillus necropolis</name>
    <dbReference type="NCBI Taxonomy" id="163877"/>
    <lineage>
        <taxon>Bacteria</taxon>
        <taxon>Bacillati</taxon>
        <taxon>Bacillota</taxon>
        <taxon>Bacilli</taxon>
        <taxon>Bacillales</taxon>
        <taxon>Bacillaceae</taxon>
        <taxon>Virgibacillus</taxon>
    </lineage>
</organism>
<evidence type="ECO:0000313" key="1">
    <source>
        <dbReference type="EMBL" id="ASN07428.1"/>
    </source>
</evidence>
<dbReference type="Pfam" id="PF01663">
    <property type="entry name" value="Phosphodiest"/>
    <property type="match status" value="1"/>
</dbReference>
<dbReference type="SUPFAM" id="SSF53649">
    <property type="entry name" value="Alkaline phosphatase-like"/>
    <property type="match status" value="1"/>
</dbReference>
<dbReference type="EMBL" id="CP022437">
    <property type="protein sequence ID" value="ASN07428.1"/>
    <property type="molecule type" value="Genomic_DNA"/>
</dbReference>
<dbReference type="OrthoDB" id="2381338at2"/>
<dbReference type="InterPro" id="IPR017850">
    <property type="entry name" value="Alkaline_phosphatase_core_sf"/>
</dbReference>
<dbReference type="KEGG" id="vne:CFK40_16165"/>
<reference evidence="1 2" key="1">
    <citation type="journal article" date="2003" name="Int. J. Syst. Evol. Microbiol.">
        <title>Virgibacillus carmonensis sp. nov., Virgibacillus necropolis sp. nov. and Virgibacillus picturae sp. nov., three novel species isolated from deteriorated mural paintings, transfer of the species of the genus salibacillus to Virgibacillus, as Virgibacillus marismortui comb. nov. and Virgibacillus salexigens comb. nov., and emended description of the genus Virgibacillus.</title>
        <authorList>
            <person name="Heyrman J."/>
            <person name="Logan N.A."/>
            <person name="Busse H.J."/>
            <person name="Balcaen A."/>
            <person name="Lebbe L."/>
            <person name="Rodriguez-Diaz M."/>
            <person name="Swings J."/>
            <person name="De Vos P."/>
        </authorList>
    </citation>
    <scope>NUCLEOTIDE SEQUENCE [LARGE SCALE GENOMIC DNA]</scope>
    <source>
        <strain evidence="1 2">LMG 19488</strain>
    </source>
</reference>
<protein>
    <submittedName>
        <fullName evidence="1">Phosphodiesterase</fullName>
    </submittedName>
</protein>
<dbReference type="GO" id="GO:0016787">
    <property type="term" value="F:hydrolase activity"/>
    <property type="evidence" value="ECO:0007669"/>
    <property type="project" value="UniProtKB-ARBA"/>
</dbReference>
<dbReference type="InterPro" id="IPR002591">
    <property type="entry name" value="Phosphodiest/P_Trfase"/>
</dbReference>
<sequence length="522" mass="58887">MKKIVITLISVVLILVVINWYGLSTPIKNVNNLKMKSTSKPVVLVVVDSLMDEPLQKAIGEGRAPAFAFLSKHGQYFHEVVSSYPTMSVTIDSTLLTGTYANQHRLPGLVWYSQNDNRLVNYGSGKKEVFTLGVKQVLKDGIYNLNQEHLGKNVKTIYEDLDERQAHSASINGLIYRGNQDHNLHVPKIASTLNILPDTFHVKGPTLLSMGSLSQYSPENNGQTNIWQELGFNDTFTANEVKHLIQNDSLPSFTLAYFPDLDHRIHKHGPMDLKGIEKVDQHLQTILDAYPTWDEAIEEMTLIVSGDSSQSKIGNDRTESLIDLTLLSKRYQVAELGEPITKKDQIVLAVNERMAYINLLDDKITFSEMASKLMDDSRISFIAWKDEEGNHVLSEESNKKLTFQPEGKYTDHYHQEWDISGDFSILDLSVNKQNEIKYGDYPDALARLYGALHSHKGRYLVVDAKPGYEFIGEHSPTHDGGAGHGSLHKRDSLTPMIITGTNTQPEHERIVDYKEWILELTK</sequence>